<dbReference type="Proteomes" id="UP000799330">
    <property type="component" value="Unassembled WGS sequence"/>
</dbReference>
<comment type="caution">
    <text evidence="1">The sequence shown here is derived from an EMBL/GenBank/DDBJ whole genome shotgun (WGS) entry which is preliminary data.</text>
</comment>
<evidence type="ECO:0000313" key="2">
    <source>
        <dbReference type="Proteomes" id="UP000799330"/>
    </source>
</evidence>
<gene>
    <name evidence="1" type="ORF">GPJ16_05600</name>
</gene>
<organism evidence="1 2">
    <name type="scientific">Microcystis aeruginosa G11-04</name>
    <dbReference type="NCBI Taxonomy" id="2685956"/>
    <lineage>
        <taxon>Bacteria</taxon>
        <taxon>Bacillati</taxon>
        <taxon>Cyanobacteriota</taxon>
        <taxon>Cyanophyceae</taxon>
        <taxon>Oscillatoriophycideae</taxon>
        <taxon>Chroococcales</taxon>
        <taxon>Microcystaceae</taxon>
        <taxon>Microcystis</taxon>
    </lineage>
</organism>
<protein>
    <submittedName>
        <fullName evidence="1">Uncharacterized protein</fullName>
    </submittedName>
</protein>
<reference evidence="1" key="1">
    <citation type="journal article" date="2019" name="Mol. Ecol.">
        <title>Genome evolution and host-microbiome shifts correspond with intraspecific niche divergence within harmful algal bloom-forming Microcystis aeruginosa.</title>
        <authorList>
            <person name="Jackrel S.L."/>
            <person name="White J.D."/>
            <person name="Evans J.T."/>
            <person name="Buffin K."/>
            <person name="Hayden K."/>
            <person name="Sarnelle O."/>
            <person name="Denef V.J."/>
        </authorList>
    </citation>
    <scope>NUCLEOTIDE SEQUENCE</scope>
    <source>
        <strain evidence="1">G11-04</strain>
    </source>
</reference>
<dbReference type="AlphaFoldDB" id="A0A966FXV9"/>
<proteinExistence type="predicted"/>
<dbReference type="EMBL" id="JAADAI010000053">
    <property type="protein sequence ID" value="NCS56440.1"/>
    <property type="molecule type" value="Genomic_DNA"/>
</dbReference>
<sequence>MTRRTQFPPNLNEQLITFAYNLATRNEYIQMSLSNFIENFQLIFDNFEQKNSQQDKYISEIRGNLIAHKSCLDNIKQAIIDVKNDLDNIISIPLLVHSSNTKSKLLEYSSKRNKQYSLRLILEISKHLLATESDTEIPPINTYFTRMIIDANVAFEAVVNMYKFRKWIIQ</sequence>
<evidence type="ECO:0000313" key="1">
    <source>
        <dbReference type="EMBL" id="NCS56440.1"/>
    </source>
</evidence>
<accession>A0A966FXV9</accession>
<name>A0A966FXV9_MICAE</name>